<feature type="domain" description="HotDog ACOT-type" evidence="4">
    <location>
        <begin position="112"/>
        <end position="226"/>
    </location>
</feature>
<evidence type="ECO:0000256" key="3">
    <source>
        <dbReference type="SAM" id="Phobius"/>
    </source>
</evidence>
<keyword evidence="3" id="KW-0472">Membrane</keyword>
<dbReference type="InterPro" id="IPR029069">
    <property type="entry name" value="HotDog_dom_sf"/>
</dbReference>
<feature type="domain" description="HotDog ACOT-type" evidence="4">
    <location>
        <begin position="551"/>
        <end position="663"/>
    </location>
</feature>
<protein>
    <submittedName>
        <fullName evidence="5">Related to Cytoplasmic acetyl-CoA hydrolase 1</fullName>
    </submittedName>
</protein>
<keyword evidence="3" id="KW-0812">Transmembrane</keyword>
<reference evidence="5 6" key="1">
    <citation type="submission" date="2018-03" db="EMBL/GenBank/DDBJ databases">
        <authorList>
            <person name="Guldener U."/>
        </authorList>
    </citation>
    <scope>NUCLEOTIDE SEQUENCE [LARGE SCALE GENOMIC DNA]</scope>
    <source>
        <strain evidence="5 6">NBRC100155</strain>
    </source>
</reference>
<dbReference type="SUPFAM" id="SSF54637">
    <property type="entry name" value="Thioesterase/thiol ester dehydrase-isomerase"/>
    <property type="match status" value="2"/>
</dbReference>
<name>A0A5C3ECS5_9BASI</name>
<feature type="compositionally biased region" description="Low complexity" evidence="2">
    <location>
        <begin position="63"/>
        <end position="78"/>
    </location>
</feature>
<accession>A0A5C3ECS5</accession>
<evidence type="ECO:0000313" key="5">
    <source>
        <dbReference type="EMBL" id="SPO27411.1"/>
    </source>
</evidence>
<feature type="region of interest" description="Disordered" evidence="2">
    <location>
        <begin position="482"/>
        <end position="528"/>
    </location>
</feature>
<dbReference type="Proteomes" id="UP000324022">
    <property type="component" value="Unassembled WGS sequence"/>
</dbReference>
<evidence type="ECO:0000259" key="4">
    <source>
        <dbReference type="PROSITE" id="PS51770"/>
    </source>
</evidence>
<feature type="compositionally biased region" description="Polar residues" evidence="2">
    <location>
        <begin position="49"/>
        <end position="61"/>
    </location>
</feature>
<dbReference type="InterPro" id="IPR040170">
    <property type="entry name" value="Cytosol_ACT"/>
</dbReference>
<dbReference type="GO" id="GO:0052816">
    <property type="term" value="F:long-chain fatty acyl-CoA hydrolase activity"/>
    <property type="evidence" value="ECO:0007669"/>
    <property type="project" value="TreeGrafter"/>
</dbReference>
<keyword evidence="6" id="KW-1185">Reference proteome</keyword>
<dbReference type="GO" id="GO:0005829">
    <property type="term" value="C:cytosol"/>
    <property type="evidence" value="ECO:0007669"/>
    <property type="project" value="TreeGrafter"/>
</dbReference>
<sequence length="723" mass="77918">MTTLPSWRDASASQLYTAGIVTFGAFFLVLSGANVATAYLRHAMQSDISTSNGATGTSKQLQGRRGSAGSLLGSSDSSANERRTKQGKTTDESTVQVTYPITVEMCDNAFHSGACLVSRSRLDSSDDSSEALPKIRAGALFKLIDVVAGVSARKHAELSCVTVSVDSVLLLAPIYLGDLVHLSASVNRAWGSSLEVGVRVVKEDPRTGAREYVSHAYMTFVAISGSPTSTASSSTSQPPARVRLASRQSLAPTSVWLRVTSLLTGPSEPPKAPKPQLLPLLPRTPLEARRHILAGRRRAKRIANAQKGEARDGVSTQVKKRLKQEVQEISRTGGKWRGPAEAETGSWTPGRLRIEAADLLAGAVGSDVSAITETKTSQECQLEALELEFVVQAYVSRDPAVTVKHDEGMVEINLSGDIPIRHPLNVVERLAQQISDEREQEAADSDTYSSTSLFATKIPESGSIPLPSPSAPLTARPNLAVASEHGSFSPPKTPATARRRSVFSPLKPAQEREGDTDLDQSSTNTPIKTHMSHDLTRARLASKLAKPIKVAKTMARTLHLVFPEHTNSVGVLFGGQLMDWMEEAALLSVRHVGRGRRWGTVSLDGLEFEQAVAVGESMTFTAVVVRTFVQSCEVYVLAEAESRNGTRRVTNDALFTLAFPLDEGDISSSMLASVRDGSRARLLRQVEMPAGSALATFADVAVKRRESRLEMKQMLVRIYSNPS</sequence>
<keyword evidence="1 5" id="KW-0378">Hydrolase</keyword>
<gene>
    <name evidence="5" type="ORF">UTRI_10528</name>
</gene>
<feature type="compositionally biased region" description="Basic and acidic residues" evidence="2">
    <location>
        <begin position="79"/>
        <end position="91"/>
    </location>
</feature>
<dbReference type="OrthoDB" id="3184331at2759"/>
<dbReference type="CDD" id="cd03442">
    <property type="entry name" value="BFIT_BACH"/>
    <property type="match status" value="2"/>
</dbReference>
<dbReference type="Pfam" id="PF03061">
    <property type="entry name" value="4HBT"/>
    <property type="match status" value="2"/>
</dbReference>
<dbReference type="InterPro" id="IPR006683">
    <property type="entry name" value="Thioestr_dom"/>
</dbReference>
<dbReference type="AlphaFoldDB" id="A0A5C3ECS5"/>
<dbReference type="GO" id="GO:0006637">
    <property type="term" value="P:acyl-CoA metabolic process"/>
    <property type="evidence" value="ECO:0007669"/>
    <property type="project" value="TreeGrafter"/>
</dbReference>
<feature type="region of interest" description="Disordered" evidence="2">
    <location>
        <begin position="49"/>
        <end position="93"/>
    </location>
</feature>
<dbReference type="InterPro" id="IPR033120">
    <property type="entry name" value="HOTDOG_ACOT"/>
</dbReference>
<dbReference type="PANTHER" id="PTHR11049">
    <property type="entry name" value="ACYL COENZYME A THIOESTER HYDROLASE"/>
    <property type="match status" value="1"/>
</dbReference>
<evidence type="ECO:0000256" key="2">
    <source>
        <dbReference type="SAM" id="MobiDB-lite"/>
    </source>
</evidence>
<evidence type="ECO:0000256" key="1">
    <source>
        <dbReference type="ARBA" id="ARBA00022801"/>
    </source>
</evidence>
<dbReference type="Gene3D" id="3.10.129.10">
    <property type="entry name" value="Hotdog Thioesterase"/>
    <property type="match status" value="2"/>
</dbReference>
<feature type="transmembrane region" description="Helical" evidence="3">
    <location>
        <begin position="15"/>
        <end position="40"/>
    </location>
</feature>
<dbReference type="EMBL" id="OOIN01000017">
    <property type="protein sequence ID" value="SPO27411.1"/>
    <property type="molecule type" value="Genomic_DNA"/>
</dbReference>
<keyword evidence="3" id="KW-1133">Transmembrane helix</keyword>
<dbReference type="PROSITE" id="PS51770">
    <property type="entry name" value="HOTDOG_ACOT"/>
    <property type="match status" value="2"/>
</dbReference>
<dbReference type="PANTHER" id="PTHR11049:SF16">
    <property type="entry name" value="PROTEIN VDLD"/>
    <property type="match status" value="1"/>
</dbReference>
<proteinExistence type="predicted"/>
<evidence type="ECO:0000313" key="6">
    <source>
        <dbReference type="Proteomes" id="UP000324022"/>
    </source>
</evidence>
<organism evidence="5 6">
    <name type="scientific">Ustilago trichophora</name>
    <dbReference type="NCBI Taxonomy" id="86804"/>
    <lineage>
        <taxon>Eukaryota</taxon>
        <taxon>Fungi</taxon>
        <taxon>Dikarya</taxon>
        <taxon>Basidiomycota</taxon>
        <taxon>Ustilaginomycotina</taxon>
        <taxon>Ustilaginomycetes</taxon>
        <taxon>Ustilaginales</taxon>
        <taxon>Ustilaginaceae</taxon>
        <taxon>Ustilago</taxon>
    </lineage>
</organism>
<feature type="region of interest" description="Disordered" evidence="2">
    <location>
        <begin position="302"/>
        <end position="321"/>
    </location>
</feature>